<protein>
    <submittedName>
        <fullName evidence="1">Uncharacterized protein</fullName>
    </submittedName>
</protein>
<reference evidence="1" key="1">
    <citation type="journal article" date="2021" name="Proc. Natl. Acad. Sci. U.S.A.">
        <title>A Catalog of Tens of Thousands of Viruses from Human Metagenomes Reveals Hidden Associations with Chronic Diseases.</title>
        <authorList>
            <person name="Tisza M.J."/>
            <person name="Buck C.B."/>
        </authorList>
    </citation>
    <scope>NUCLEOTIDE SEQUENCE</scope>
    <source>
        <strain evidence="1">CtHDv29</strain>
    </source>
</reference>
<organism evidence="1">
    <name type="scientific">Siphoviridae sp. ctHDv29</name>
    <dbReference type="NCBI Taxonomy" id="2826228"/>
    <lineage>
        <taxon>Viruses</taxon>
        <taxon>Duplodnaviria</taxon>
        <taxon>Heunggongvirae</taxon>
        <taxon>Uroviricota</taxon>
        <taxon>Caudoviricetes</taxon>
    </lineage>
</organism>
<proteinExistence type="predicted"/>
<dbReference type="EMBL" id="BK014836">
    <property type="protein sequence ID" value="DAD77902.1"/>
    <property type="molecule type" value="Genomic_DNA"/>
</dbReference>
<name>A0A8S5M6R1_9CAUD</name>
<evidence type="ECO:0000313" key="1">
    <source>
        <dbReference type="EMBL" id="DAD77902.1"/>
    </source>
</evidence>
<accession>A0A8S5M6R1</accession>
<sequence>MIRQKYAGPCGKDCPRREPGCGATCEAWLAYEAERNAGYDKRAEIIDISQMTDGGARNCRRAARGKREIGGAM</sequence>